<evidence type="ECO:0000259" key="2">
    <source>
        <dbReference type="Pfam" id="PF02698"/>
    </source>
</evidence>
<dbReference type="GO" id="GO:0005886">
    <property type="term" value="C:plasma membrane"/>
    <property type="evidence" value="ECO:0007669"/>
    <property type="project" value="TreeGrafter"/>
</dbReference>
<organism evidence="3 4">
    <name type="scientific">Zymobacter palmae</name>
    <dbReference type="NCBI Taxonomy" id="33074"/>
    <lineage>
        <taxon>Bacteria</taxon>
        <taxon>Pseudomonadati</taxon>
        <taxon>Pseudomonadota</taxon>
        <taxon>Gammaproteobacteria</taxon>
        <taxon>Oceanospirillales</taxon>
        <taxon>Halomonadaceae</taxon>
        <taxon>Zymobacter group</taxon>
        <taxon>Zymobacter</taxon>
    </lineage>
</organism>
<reference evidence="3 4" key="1">
    <citation type="submission" date="2018-09" db="EMBL/GenBank/DDBJ databases">
        <title>Zymobacter palmae IAM14233 (=T109) whole genome analysis.</title>
        <authorList>
            <person name="Yanase H."/>
        </authorList>
    </citation>
    <scope>NUCLEOTIDE SEQUENCE [LARGE SCALE GENOMIC DNA]</scope>
    <source>
        <strain evidence="3 4">IAM14233</strain>
    </source>
</reference>
<evidence type="ECO:0000313" key="3">
    <source>
        <dbReference type="EMBL" id="BBG30243.1"/>
    </source>
</evidence>
<dbReference type="AlphaFoldDB" id="A0A348HF41"/>
<sequence>MIRYAMPLKCWFKRCVGAEMTLDKGVIGRTVMAVVACVALVLVVELIVLLWVGVRDDIAPSDVGIVLGSSITAGGEPSPRLQARLDRTGELWQAGVFPAVIVSGGVEPEGWDEAAIMARYLQQRWHVPASAILLDATGNTTHDTACHSAALMRQHGYRSALVVSQHFHIARSRDALQQAGIDDVHHAHAYFFERRDIYSTVREMVAWPLYRWRHADGCASSD</sequence>
<proteinExistence type="predicted"/>
<feature type="domain" description="DUF218" evidence="2">
    <location>
        <begin position="62"/>
        <end position="193"/>
    </location>
</feature>
<dbReference type="PANTHER" id="PTHR30336:SF20">
    <property type="entry name" value="DUF218 DOMAIN-CONTAINING PROTEIN"/>
    <property type="match status" value="1"/>
</dbReference>
<accession>A0A348HF41</accession>
<feature type="transmembrane region" description="Helical" evidence="1">
    <location>
        <begin position="30"/>
        <end position="52"/>
    </location>
</feature>
<keyword evidence="1" id="KW-1133">Transmembrane helix</keyword>
<dbReference type="KEGG" id="zpl:ZBT109_1483"/>
<dbReference type="InterPro" id="IPR051599">
    <property type="entry name" value="Cell_Envelope_Assoc"/>
</dbReference>
<dbReference type="Pfam" id="PF02698">
    <property type="entry name" value="DUF218"/>
    <property type="match status" value="1"/>
</dbReference>
<protein>
    <submittedName>
        <fullName evidence="3">Uncharacterized conserved protein</fullName>
    </submittedName>
</protein>
<evidence type="ECO:0000256" key="1">
    <source>
        <dbReference type="SAM" id="Phobius"/>
    </source>
</evidence>
<dbReference type="PANTHER" id="PTHR30336">
    <property type="entry name" value="INNER MEMBRANE PROTEIN, PROBABLE PERMEASE"/>
    <property type="match status" value="1"/>
</dbReference>
<dbReference type="Proteomes" id="UP000267342">
    <property type="component" value="Chromosome"/>
</dbReference>
<keyword evidence="4" id="KW-1185">Reference proteome</keyword>
<name>A0A348HF41_9GAMM</name>
<dbReference type="InterPro" id="IPR003848">
    <property type="entry name" value="DUF218"/>
</dbReference>
<dbReference type="CDD" id="cd06259">
    <property type="entry name" value="YdcF-like"/>
    <property type="match status" value="1"/>
</dbReference>
<keyword evidence="1" id="KW-0812">Transmembrane</keyword>
<evidence type="ECO:0000313" key="4">
    <source>
        <dbReference type="Proteomes" id="UP000267342"/>
    </source>
</evidence>
<dbReference type="Gene3D" id="3.40.50.620">
    <property type="entry name" value="HUPs"/>
    <property type="match status" value="1"/>
</dbReference>
<dbReference type="EMBL" id="AP018933">
    <property type="protein sequence ID" value="BBG30243.1"/>
    <property type="molecule type" value="Genomic_DNA"/>
</dbReference>
<gene>
    <name evidence="3" type="ORF">ZBT109_1483</name>
</gene>
<dbReference type="InterPro" id="IPR014729">
    <property type="entry name" value="Rossmann-like_a/b/a_fold"/>
</dbReference>
<keyword evidence="1" id="KW-0472">Membrane</keyword>